<evidence type="ECO:0000313" key="2">
    <source>
        <dbReference type="Proteomes" id="UP000315344"/>
    </source>
</evidence>
<organism evidence="1 2">
    <name type="scientific">Paracoccus denitrificans</name>
    <dbReference type="NCBI Taxonomy" id="266"/>
    <lineage>
        <taxon>Bacteria</taxon>
        <taxon>Pseudomonadati</taxon>
        <taxon>Pseudomonadota</taxon>
        <taxon>Alphaproteobacteria</taxon>
        <taxon>Rhodobacterales</taxon>
        <taxon>Paracoccaceae</taxon>
        <taxon>Paracoccus</taxon>
    </lineage>
</organism>
<comment type="caution">
    <text evidence="1">The sequence shown here is derived from an EMBL/GenBank/DDBJ whole genome shotgun (WGS) entry which is preliminary data.</text>
</comment>
<dbReference type="EMBL" id="VAFL01000015">
    <property type="protein sequence ID" value="TKW65190.1"/>
    <property type="molecule type" value="Genomic_DNA"/>
</dbReference>
<reference evidence="1 2" key="1">
    <citation type="journal article" date="2017" name="Nat. Commun.">
        <title>In situ click chemistry generation of cyclooxygenase-2 inhibitors.</title>
        <authorList>
            <person name="Bhardwaj A."/>
            <person name="Kaur J."/>
            <person name="Wuest M."/>
            <person name="Wuest F."/>
        </authorList>
    </citation>
    <scope>NUCLEOTIDE SEQUENCE [LARGE SCALE GENOMIC DNA]</scope>
    <source>
        <strain evidence="1">S2_012_000_R3_94</strain>
    </source>
</reference>
<gene>
    <name evidence="1" type="ORF">DI616_15800</name>
</gene>
<dbReference type="AlphaFoldDB" id="A0A533I5A0"/>
<name>A0A533I5A0_PARDE</name>
<protein>
    <submittedName>
        <fullName evidence="1">Uncharacterized protein</fullName>
    </submittedName>
</protein>
<accession>A0A533I5A0</accession>
<evidence type="ECO:0000313" key="1">
    <source>
        <dbReference type="EMBL" id="TKW65190.1"/>
    </source>
</evidence>
<dbReference type="SUPFAM" id="SSF56672">
    <property type="entry name" value="DNA/RNA polymerases"/>
    <property type="match status" value="1"/>
</dbReference>
<proteinExistence type="predicted"/>
<sequence length="316" mass="36938">MQLMRTYDMQLANEHRFARAHIERYMRNFIQEDKDGDIQPLIQQCVDILDEFIHREHVYRSNGEPDFKKRQRYEAIKMMDTRELVERIIVASMHAQHAELFTGFCAKLAGTLKMDDKVDSIMTISEMIAMISGVGLFELIKYDKFSSIYIESRIELSHELEQYISNCSYLPPLVHKPENMKNNRDTPYHTIGAKSVILNSGHHEGDVCLDFIDRMQQTPLCLHTEFLCRVEEEPNSDMSAVDKQNMWLAMKVRSHEHYKLMVMQGNRFYLGFQLDRRGRAYATGYHISVQGSPYKKAMVEFANKEMVTGVPAEYML</sequence>
<dbReference type="InterPro" id="IPR043502">
    <property type="entry name" value="DNA/RNA_pol_sf"/>
</dbReference>
<dbReference type="Proteomes" id="UP000315344">
    <property type="component" value="Unassembled WGS sequence"/>
</dbReference>